<evidence type="ECO:0000256" key="3">
    <source>
        <dbReference type="ARBA" id="ARBA00023002"/>
    </source>
</evidence>
<comment type="caution">
    <text evidence="16">The sequence shown here is derived from an EMBL/GenBank/DDBJ whole genome shotgun (WGS) entry which is preliminary data.</text>
</comment>
<dbReference type="Gene3D" id="3.40.30.10">
    <property type="entry name" value="Glutaredoxin"/>
    <property type="match status" value="1"/>
</dbReference>
<dbReference type="OrthoDB" id="9812811at2"/>
<keyword evidence="17" id="KW-1185">Reference proteome</keyword>
<keyword evidence="2" id="KW-0049">Antioxidant</keyword>
<dbReference type="Pfam" id="PF00578">
    <property type="entry name" value="AhpC-TSA"/>
    <property type="match status" value="1"/>
</dbReference>
<evidence type="ECO:0000256" key="1">
    <source>
        <dbReference type="ARBA" id="ARBA00022559"/>
    </source>
</evidence>
<sequence>MPLDVGTVAPDFTLKDQNNQEVRLSDYLGRKNVLLVFYPLAFTGICQGELHRVRDSLDRFQNDNSEILAISVGPPPTHKIWAAEHGYTFPLLSDFWPHGAVAQNYGVFNDHSGIPNRGTFVVDKTGIIRFAEMNGPGEPRDQAAWEKALAALDS</sequence>
<evidence type="ECO:0000256" key="8">
    <source>
        <dbReference type="ARBA" id="ARBA00060973"/>
    </source>
</evidence>
<keyword evidence="3" id="KW-0560">Oxidoreductase</keyword>
<evidence type="ECO:0000256" key="9">
    <source>
        <dbReference type="ARBA" id="ARBA00065226"/>
    </source>
</evidence>
<keyword evidence="1" id="KW-0575">Peroxidase</keyword>
<keyword evidence="4" id="KW-0676">Redox-active center</keyword>
<dbReference type="GO" id="GO:0004601">
    <property type="term" value="F:peroxidase activity"/>
    <property type="evidence" value="ECO:0007669"/>
    <property type="project" value="UniProtKB-KW"/>
</dbReference>
<dbReference type="CDD" id="cd03018">
    <property type="entry name" value="PRX_AhpE_like"/>
    <property type="match status" value="1"/>
</dbReference>
<comment type="similarity">
    <text evidence="8">Belongs to the peroxiredoxin family. AhpE subfamily.</text>
</comment>
<evidence type="ECO:0000313" key="17">
    <source>
        <dbReference type="Proteomes" id="UP000279275"/>
    </source>
</evidence>
<comment type="function">
    <text evidence="7">Thiol-specific peroxidase that catalyzes the reduction of hydrogen peroxide and organic hydroperoxides to water and alcohols, respectively. Plays a role in cell protection against oxidative stress by detoxifying peroxides. May represent an important antioxidant defense against cytotoxic peroxides, especially peroxynitrite, which can be formed by activated macrophages during infection.</text>
</comment>
<evidence type="ECO:0000256" key="12">
    <source>
        <dbReference type="ARBA" id="ARBA00082991"/>
    </source>
</evidence>
<dbReference type="InterPro" id="IPR050455">
    <property type="entry name" value="Tpx_Peroxidase_subfamily"/>
</dbReference>
<dbReference type="InterPro" id="IPR013766">
    <property type="entry name" value="Thioredoxin_domain"/>
</dbReference>
<evidence type="ECO:0000313" key="16">
    <source>
        <dbReference type="EMBL" id="RMI29459.1"/>
    </source>
</evidence>
<gene>
    <name evidence="16" type="ORF">EBN03_25605</name>
</gene>
<dbReference type="PIRSF" id="PIRSF000239">
    <property type="entry name" value="AHPC"/>
    <property type="match status" value="1"/>
</dbReference>
<evidence type="ECO:0000256" key="4">
    <source>
        <dbReference type="ARBA" id="ARBA00023284"/>
    </source>
</evidence>
<accession>A0A3M2KVG7</accession>
<reference evidence="16 17" key="1">
    <citation type="submission" date="2018-10" db="EMBL/GenBank/DDBJ databases">
        <title>Isolation from cow dung.</title>
        <authorList>
            <person name="Ling L."/>
        </authorList>
    </citation>
    <scope>NUCLEOTIDE SEQUENCE [LARGE SCALE GENOMIC DNA]</scope>
    <source>
        <strain evidence="16 17">NEAU-LL90</strain>
    </source>
</reference>
<dbReference type="InterPro" id="IPR024706">
    <property type="entry name" value="Peroxiredoxin_AhpC-typ"/>
</dbReference>
<dbReference type="PANTHER" id="PTHR43110">
    <property type="entry name" value="THIOL PEROXIDASE"/>
    <property type="match status" value="1"/>
</dbReference>
<evidence type="ECO:0000256" key="14">
    <source>
        <dbReference type="PIRSR" id="PIRSR000239-1"/>
    </source>
</evidence>
<comment type="subunit">
    <text evidence="9">Homodimer. Forms both dimers and octamers; a tightly-associated dimer and a ring-like octamer.</text>
</comment>
<dbReference type="FunFam" id="3.40.30.10:FF:000118">
    <property type="entry name" value="Peroxiredoxin AhpE"/>
    <property type="match status" value="1"/>
</dbReference>
<dbReference type="EC" id="1.11.1.29" evidence="10"/>
<evidence type="ECO:0000256" key="2">
    <source>
        <dbReference type="ARBA" id="ARBA00022862"/>
    </source>
</evidence>
<proteinExistence type="inferred from homology"/>
<feature type="domain" description="Thioredoxin" evidence="15">
    <location>
        <begin position="3"/>
        <end position="154"/>
    </location>
</feature>
<name>A0A3M2KVG7_9NOCA</name>
<dbReference type="RefSeq" id="WP_122190692.1">
    <property type="nucleotide sequence ID" value="NZ_RFFH01000014.1"/>
</dbReference>
<evidence type="ECO:0000256" key="13">
    <source>
        <dbReference type="ARBA" id="ARBA00083736"/>
    </source>
</evidence>
<comment type="catalytic activity">
    <reaction evidence="6">
        <text>[mycoredoxin]-L-dithiol + a hydroperoxide = [mycoredoxin]-L-disulfide + an alcohol + H2O</text>
        <dbReference type="Rhea" id="RHEA:62640"/>
        <dbReference type="Rhea" id="RHEA-COMP:16137"/>
        <dbReference type="Rhea" id="RHEA-COMP:16138"/>
        <dbReference type="ChEBI" id="CHEBI:15377"/>
        <dbReference type="ChEBI" id="CHEBI:29950"/>
        <dbReference type="ChEBI" id="CHEBI:30879"/>
        <dbReference type="ChEBI" id="CHEBI:35924"/>
        <dbReference type="ChEBI" id="CHEBI:50058"/>
        <dbReference type="EC" id="1.11.1.29"/>
    </reaction>
</comment>
<protein>
    <recommendedName>
        <fullName evidence="11">Alkyl hydroperoxide reductase E</fullName>
        <ecNumber evidence="10">1.11.1.29</ecNumber>
    </recommendedName>
    <alternativeName>
        <fullName evidence="12">Mycoredoxin-dependent peroxiredoxin</fullName>
    </alternativeName>
    <alternativeName>
        <fullName evidence="13">Peroxiredoxin AhpE</fullName>
    </alternativeName>
    <alternativeName>
        <fullName evidence="5">Thioredoxin peroxidase</fullName>
    </alternativeName>
</protein>
<dbReference type="Proteomes" id="UP000279275">
    <property type="component" value="Unassembled WGS sequence"/>
</dbReference>
<organism evidence="16 17">
    <name type="scientific">Nocardia stercoris</name>
    <dbReference type="NCBI Taxonomy" id="2483361"/>
    <lineage>
        <taxon>Bacteria</taxon>
        <taxon>Bacillati</taxon>
        <taxon>Actinomycetota</taxon>
        <taxon>Actinomycetes</taxon>
        <taxon>Mycobacteriales</taxon>
        <taxon>Nocardiaceae</taxon>
        <taxon>Nocardia</taxon>
    </lineage>
</organism>
<dbReference type="SUPFAM" id="SSF52833">
    <property type="entry name" value="Thioredoxin-like"/>
    <property type="match status" value="1"/>
</dbReference>
<dbReference type="PANTHER" id="PTHR43110:SF1">
    <property type="entry name" value="THIOL PEROXIDASE"/>
    <property type="match status" value="1"/>
</dbReference>
<feature type="active site" description="Cysteine sulfenic acid (-SOH) intermediate; for peroxidase activity" evidence="14">
    <location>
        <position position="46"/>
    </location>
</feature>
<dbReference type="EMBL" id="RFFH01000014">
    <property type="protein sequence ID" value="RMI29459.1"/>
    <property type="molecule type" value="Genomic_DNA"/>
</dbReference>
<evidence type="ECO:0000259" key="15">
    <source>
        <dbReference type="PROSITE" id="PS51352"/>
    </source>
</evidence>
<evidence type="ECO:0000256" key="7">
    <source>
        <dbReference type="ARBA" id="ARBA00056930"/>
    </source>
</evidence>
<evidence type="ECO:0000256" key="11">
    <source>
        <dbReference type="ARBA" id="ARBA00068979"/>
    </source>
</evidence>
<dbReference type="InterPro" id="IPR000866">
    <property type="entry name" value="AhpC/TSA"/>
</dbReference>
<dbReference type="PROSITE" id="PS51352">
    <property type="entry name" value="THIOREDOXIN_2"/>
    <property type="match status" value="1"/>
</dbReference>
<dbReference type="AlphaFoldDB" id="A0A3M2KVG7"/>
<evidence type="ECO:0000256" key="10">
    <source>
        <dbReference type="ARBA" id="ARBA00067009"/>
    </source>
</evidence>
<evidence type="ECO:0000256" key="5">
    <source>
        <dbReference type="ARBA" id="ARBA00032824"/>
    </source>
</evidence>
<evidence type="ECO:0000256" key="6">
    <source>
        <dbReference type="ARBA" id="ARBA00052774"/>
    </source>
</evidence>
<dbReference type="InterPro" id="IPR036249">
    <property type="entry name" value="Thioredoxin-like_sf"/>
</dbReference>